<dbReference type="InterPro" id="IPR000070">
    <property type="entry name" value="Pectinesterase_cat"/>
</dbReference>
<dbReference type="OrthoDB" id="9804686at2"/>
<evidence type="ECO:0000256" key="1">
    <source>
        <dbReference type="ARBA" id="ARBA00008891"/>
    </source>
</evidence>
<evidence type="ECO:0000313" key="8">
    <source>
        <dbReference type="Proteomes" id="UP000182584"/>
    </source>
</evidence>
<dbReference type="PANTHER" id="PTHR31321">
    <property type="entry name" value="ACYL-COA THIOESTER HYDROLASE YBHC-RELATED"/>
    <property type="match status" value="1"/>
</dbReference>
<dbReference type="InterPro" id="IPR033131">
    <property type="entry name" value="Pectinesterase_Asp_AS"/>
</dbReference>
<dbReference type="Proteomes" id="UP000182584">
    <property type="component" value="Unassembled WGS sequence"/>
</dbReference>
<evidence type="ECO:0000256" key="4">
    <source>
        <dbReference type="PROSITE-ProRule" id="PRU10040"/>
    </source>
</evidence>
<accession>A0A1H9SWJ9</accession>
<dbReference type="Pfam" id="PF01095">
    <property type="entry name" value="Pectinesterase"/>
    <property type="match status" value="2"/>
</dbReference>
<feature type="domain" description="Pectinesterase catalytic" evidence="6">
    <location>
        <begin position="149"/>
        <end position="272"/>
    </location>
</feature>
<dbReference type="GO" id="GO:0045490">
    <property type="term" value="P:pectin catabolic process"/>
    <property type="evidence" value="ECO:0007669"/>
    <property type="project" value="UniProtKB-UniRule"/>
</dbReference>
<dbReference type="UniPathway" id="UPA00545">
    <property type="reaction ID" value="UER00823"/>
</dbReference>
<dbReference type="EC" id="3.1.1.11" evidence="5"/>
<dbReference type="AlphaFoldDB" id="A0A1H9SWJ9"/>
<dbReference type="PROSITE" id="PS00503">
    <property type="entry name" value="PECTINESTERASE_2"/>
    <property type="match status" value="1"/>
</dbReference>
<dbReference type="GO" id="GO:0009279">
    <property type="term" value="C:cell outer membrane"/>
    <property type="evidence" value="ECO:0007669"/>
    <property type="project" value="TreeGrafter"/>
</dbReference>
<sequence length="285" mass="31878">MKEIFFDKGIHYKKLYYDSEYFKENGTSDASLHIKGAGMDATTISWSDGGFDKSPDDKGIKLGTFRSYTMFVSGKEALIEDLTIENTAGDGRIRGQAIALYADATNVTCRRVHLKGHQDTLFMSPLPLEEREKGGFTGPRMDCPRLMTTQYYEDCIIEGDVDFIFGGANATFKNCTIVSLYRAPLRDMTTISKEQPATYVEQAVQGFVCAPNTPKGESGLHFIDCNFITDRCPDGSVYLARPWRPDGAAVFENCTFGPHIHPDLFAGWKDIHTLEPTARFTSIRR</sequence>
<feature type="domain" description="Pectinesterase catalytic" evidence="6">
    <location>
        <begin position="30"/>
        <end position="123"/>
    </location>
</feature>
<dbReference type="RefSeq" id="WP_074756342.1">
    <property type="nucleotide sequence ID" value="NZ_FOGJ01000013.1"/>
</dbReference>
<evidence type="ECO:0000256" key="5">
    <source>
        <dbReference type="RuleBase" id="RU000589"/>
    </source>
</evidence>
<evidence type="ECO:0000256" key="3">
    <source>
        <dbReference type="ARBA" id="ARBA00023085"/>
    </source>
</evidence>
<dbReference type="InterPro" id="IPR012334">
    <property type="entry name" value="Pectin_lyas_fold"/>
</dbReference>
<evidence type="ECO:0000313" key="7">
    <source>
        <dbReference type="EMBL" id="SER89268.1"/>
    </source>
</evidence>
<protein>
    <recommendedName>
        <fullName evidence="5">Pectinesterase</fullName>
        <ecNumber evidence="5">3.1.1.11</ecNumber>
    </recommendedName>
</protein>
<dbReference type="Gene3D" id="2.160.20.10">
    <property type="entry name" value="Single-stranded right-handed beta-helix, Pectin lyase-like"/>
    <property type="match status" value="1"/>
</dbReference>
<reference evidence="7 8" key="1">
    <citation type="submission" date="2016-10" db="EMBL/GenBank/DDBJ databases">
        <authorList>
            <person name="de Groot N.N."/>
        </authorList>
    </citation>
    <scope>NUCLEOTIDE SEQUENCE [LARGE SCALE GENOMIC DNA]</scope>
    <source>
        <strain evidence="7 8">AR40</strain>
    </source>
</reference>
<dbReference type="EMBL" id="FOGJ01000013">
    <property type="protein sequence ID" value="SER89268.1"/>
    <property type="molecule type" value="Genomic_DNA"/>
</dbReference>
<dbReference type="GO" id="GO:0042545">
    <property type="term" value="P:cell wall modification"/>
    <property type="evidence" value="ECO:0007669"/>
    <property type="project" value="UniProtKB-UniRule"/>
</dbReference>
<evidence type="ECO:0000259" key="6">
    <source>
        <dbReference type="Pfam" id="PF01095"/>
    </source>
</evidence>
<dbReference type="SUPFAM" id="SSF51126">
    <property type="entry name" value="Pectin lyase-like"/>
    <property type="match status" value="1"/>
</dbReference>
<dbReference type="PANTHER" id="PTHR31321:SF57">
    <property type="entry name" value="PECTINESTERASE 53-RELATED"/>
    <property type="match status" value="1"/>
</dbReference>
<gene>
    <name evidence="7" type="ORF">SAMN04487884_11337</name>
</gene>
<comment type="catalytic activity">
    <reaction evidence="5">
        <text>[(1-&gt;4)-alpha-D-galacturonosyl methyl ester](n) + n H2O = [(1-&gt;4)-alpha-D-galacturonosyl](n) + n methanol + n H(+)</text>
        <dbReference type="Rhea" id="RHEA:22380"/>
        <dbReference type="Rhea" id="RHEA-COMP:14570"/>
        <dbReference type="Rhea" id="RHEA-COMP:14573"/>
        <dbReference type="ChEBI" id="CHEBI:15377"/>
        <dbReference type="ChEBI" id="CHEBI:15378"/>
        <dbReference type="ChEBI" id="CHEBI:17790"/>
        <dbReference type="ChEBI" id="CHEBI:140522"/>
        <dbReference type="ChEBI" id="CHEBI:140523"/>
        <dbReference type="EC" id="3.1.1.11"/>
    </reaction>
</comment>
<dbReference type="InterPro" id="IPR011050">
    <property type="entry name" value="Pectin_lyase_fold/virulence"/>
</dbReference>
<proteinExistence type="inferred from homology"/>
<keyword evidence="3 5" id="KW-0063">Aspartyl esterase</keyword>
<comment type="pathway">
    <text evidence="5">Glycan metabolism; pectin degradation; 2-dehydro-3-deoxy-D-gluconate from pectin: step 1/5.</text>
</comment>
<organism evidence="7 8">
    <name type="scientific">Butyrivibrio fibrisolvens</name>
    <dbReference type="NCBI Taxonomy" id="831"/>
    <lineage>
        <taxon>Bacteria</taxon>
        <taxon>Bacillati</taxon>
        <taxon>Bacillota</taxon>
        <taxon>Clostridia</taxon>
        <taxon>Lachnospirales</taxon>
        <taxon>Lachnospiraceae</taxon>
        <taxon>Butyrivibrio</taxon>
    </lineage>
</organism>
<keyword evidence="2 5" id="KW-0378">Hydrolase</keyword>
<dbReference type="GO" id="GO:0030599">
    <property type="term" value="F:pectinesterase activity"/>
    <property type="evidence" value="ECO:0007669"/>
    <property type="project" value="UniProtKB-UniRule"/>
</dbReference>
<dbReference type="eggNOG" id="COG4677">
    <property type="taxonomic scope" value="Bacteria"/>
</dbReference>
<feature type="active site" evidence="4">
    <location>
        <position position="162"/>
    </location>
</feature>
<comment type="similarity">
    <text evidence="1">Belongs to the pectinesterase family.</text>
</comment>
<evidence type="ECO:0000256" key="2">
    <source>
        <dbReference type="ARBA" id="ARBA00022801"/>
    </source>
</evidence>
<name>A0A1H9SWJ9_BUTFI</name>